<dbReference type="KEGG" id="vg:17776894"/>
<dbReference type="GeneID" id="17776894"/>
<sequence>MLVFLPKVLAQSSPILVASLMAWALAYPLLTQKVPPAPDVALASLGRAYARRKFISKTTLHA</sequence>
<evidence type="ECO:0000313" key="2">
    <source>
        <dbReference type="Proteomes" id="UP000018644"/>
    </source>
</evidence>
<organism evidence="1 2">
    <name type="scientific">Arthrobacter phage vB_ArS-ArV2</name>
    <dbReference type="NCBI Taxonomy" id="1414742"/>
    <lineage>
        <taxon>Viruses</taxon>
        <taxon>Duplodnaviria</taxon>
        <taxon>Heunggongvirae</taxon>
        <taxon>Uroviricota</taxon>
        <taxon>Caudoviricetes</taxon>
        <taxon>Arvduovirus</taxon>
        <taxon>Arvduovirus ArV2</taxon>
    </lineage>
</organism>
<dbReference type="RefSeq" id="YP_008857903.1">
    <property type="nucleotide sequence ID" value="NC_022972.2"/>
</dbReference>
<proteinExistence type="predicted"/>
<dbReference type="Proteomes" id="UP000018644">
    <property type="component" value="Segment"/>
</dbReference>
<protein>
    <submittedName>
        <fullName evidence="1">Uncharacterized protein</fullName>
    </submittedName>
</protein>
<dbReference type="EMBL" id="KF692088">
    <property type="protein sequence ID" value="AHB31643.1"/>
    <property type="molecule type" value="Genomic_DNA"/>
</dbReference>
<keyword evidence="2" id="KW-1185">Reference proteome</keyword>
<accession>V5R905</accession>
<gene>
    <name evidence="1" type="ORF">ArV2_gp32</name>
</gene>
<evidence type="ECO:0000313" key="1">
    <source>
        <dbReference type="EMBL" id="AHB31643.1"/>
    </source>
</evidence>
<name>V5R905_9CAUD</name>
<reference evidence="1 2" key="1">
    <citation type="journal article" date="2014" name="PLoS ONE">
        <title>Isolation and Characterization of vB_ArS-ArV2 - First Arthrobacter sp. Infecting Bacteriophage with Completely Sequenced Genome.</title>
        <authorList>
            <person name="Simoliunas E."/>
            <person name="Kaliniene L."/>
            <person name="Stasilo M."/>
            <person name="Truncaite L."/>
            <person name="Zajanckauskaite A."/>
            <person name="Staniulis J."/>
            <person name="Nainys J."/>
            <person name="Kaupinis A."/>
            <person name="Valius M."/>
            <person name="Meskys R."/>
        </authorList>
    </citation>
    <scope>NUCLEOTIDE SEQUENCE [LARGE SCALE GENOMIC DNA]</scope>
</reference>